<accession>A0A8X6I428</accession>
<dbReference type="Proteomes" id="UP000886998">
    <property type="component" value="Unassembled WGS sequence"/>
</dbReference>
<dbReference type="EMBL" id="BMAV01024079">
    <property type="protein sequence ID" value="GFS29947.1"/>
    <property type="molecule type" value="Genomic_DNA"/>
</dbReference>
<evidence type="ECO:0000313" key="3">
    <source>
        <dbReference type="Proteomes" id="UP000886998"/>
    </source>
</evidence>
<sequence>MGAIFSDITSIFPYVFRKKDLEEMGKVSSDCTQSLSIRPTVKGERRFRENKEKNPDVLKERKKTRAGE</sequence>
<comment type="caution">
    <text evidence="2">The sequence shown here is derived from an EMBL/GenBank/DDBJ whole genome shotgun (WGS) entry which is preliminary data.</text>
</comment>
<gene>
    <name evidence="2" type="ORF">TNIN_20881</name>
</gene>
<organism evidence="2 3">
    <name type="scientific">Trichonephila inaurata madagascariensis</name>
    <dbReference type="NCBI Taxonomy" id="2747483"/>
    <lineage>
        <taxon>Eukaryota</taxon>
        <taxon>Metazoa</taxon>
        <taxon>Ecdysozoa</taxon>
        <taxon>Arthropoda</taxon>
        <taxon>Chelicerata</taxon>
        <taxon>Arachnida</taxon>
        <taxon>Araneae</taxon>
        <taxon>Araneomorphae</taxon>
        <taxon>Entelegynae</taxon>
        <taxon>Araneoidea</taxon>
        <taxon>Nephilidae</taxon>
        <taxon>Trichonephila</taxon>
        <taxon>Trichonephila inaurata</taxon>
    </lineage>
</organism>
<keyword evidence="3" id="KW-1185">Reference proteome</keyword>
<protein>
    <submittedName>
        <fullName evidence="2">Uncharacterized protein</fullName>
    </submittedName>
</protein>
<reference evidence="2" key="1">
    <citation type="submission" date="2020-08" db="EMBL/GenBank/DDBJ databases">
        <title>Multicomponent nature underlies the extraordinary mechanical properties of spider dragline silk.</title>
        <authorList>
            <person name="Kono N."/>
            <person name="Nakamura H."/>
            <person name="Mori M."/>
            <person name="Yoshida Y."/>
            <person name="Ohtoshi R."/>
            <person name="Malay A.D."/>
            <person name="Moran D.A.P."/>
            <person name="Tomita M."/>
            <person name="Numata K."/>
            <person name="Arakawa K."/>
        </authorList>
    </citation>
    <scope>NUCLEOTIDE SEQUENCE</scope>
</reference>
<feature type="compositionally biased region" description="Basic and acidic residues" evidence="1">
    <location>
        <begin position="41"/>
        <end position="68"/>
    </location>
</feature>
<name>A0A8X6I428_9ARAC</name>
<dbReference type="AlphaFoldDB" id="A0A8X6I428"/>
<evidence type="ECO:0000313" key="2">
    <source>
        <dbReference type="EMBL" id="GFS29947.1"/>
    </source>
</evidence>
<proteinExistence type="predicted"/>
<evidence type="ECO:0000256" key="1">
    <source>
        <dbReference type="SAM" id="MobiDB-lite"/>
    </source>
</evidence>
<feature type="region of interest" description="Disordered" evidence="1">
    <location>
        <begin position="39"/>
        <end position="68"/>
    </location>
</feature>